<evidence type="ECO:0000313" key="4">
    <source>
        <dbReference type="Proteomes" id="UP001178461"/>
    </source>
</evidence>
<feature type="region of interest" description="Disordered" evidence="1">
    <location>
        <begin position="508"/>
        <end position="540"/>
    </location>
</feature>
<dbReference type="SMART" id="SM00368">
    <property type="entry name" value="LRR_RI"/>
    <property type="match status" value="8"/>
</dbReference>
<feature type="domain" description="EF-hand" evidence="2">
    <location>
        <begin position="402"/>
        <end position="437"/>
    </location>
</feature>
<sequence>MDFLNFDFEEDEDEYGEMSEGSTSAEILSVTDTTDKEEKSRDENSDTDLEIEDVDRSFATIKGAELYIEACKLVGVVPVSYFIRNMEEPIMNLNHHGLGPKGTKAIAIALVSNTTITHLELEDNWILGEGATYLVQMLRENCYIQEMNISNNHLNTEGAEAICRMFYNNISNIRAVQLSGNNFREETALYFSESLMVNYRVIELDLSHNEFADKGGEQLGQMLANNESLEVLNLSWNHLRMKGAVALSAGLRANGALKVLDLSWNGFGNEGALALGEALKVNNVLNELDISCNHINNEGTLKLCKGLEVNGTLRILKMSHNPISVEGAIALVSCVRKNTSTKMEEINISNVLVNEGFIRLLDVVCDIRPELDVVYGGVGGHVAHKIPPRPDAMKLIQNYLDEHKLRLWDFFRNMDKYGNMKIPVAEFRRTMMLQKKIPLDRVQVVELVRKLDQSRTGYVDYRGLVDTRNQMVRDQRRQLRLEESQKKKEKHKNERVLQTFRSAVEVATPHSSMVISPSQKSVAQAEPDSPPPTRSSATPLSSWYYPVATAAGVSTSSQHSAGQAPSSSNPLSQSEPHSASRGMPASNLEVKFYSEPNLSCSEAPVRSHYNMATSELEVDSSIQPSDMAKSYRVMPVGNKHIPHRHHYQWAQEHNTVAKMQQRLRLKIAKKNR</sequence>
<reference evidence="3" key="1">
    <citation type="submission" date="2022-12" db="EMBL/GenBank/DDBJ databases">
        <authorList>
            <person name="Alioto T."/>
            <person name="Alioto T."/>
            <person name="Gomez Garrido J."/>
        </authorList>
    </citation>
    <scope>NUCLEOTIDE SEQUENCE</scope>
</reference>
<dbReference type="EMBL" id="OX395126">
    <property type="protein sequence ID" value="CAI5764292.1"/>
    <property type="molecule type" value="Genomic_DNA"/>
</dbReference>
<dbReference type="GO" id="GO:0005509">
    <property type="term" value="F:calcium ion binding"/>
    <property type="evidence" value="ECO:0007669"/>
    <property type="project" value="InterPro"/>
</dbReference>
<evidence type="ECO:0000256" key="1">
    <source>
        <dbReference type="SAM" id="MobiDB-lite"/>
    </source>
</evidence>
<keyword evidence="4" id="KW-1185">Reference proteome</keyword>
<gene>
    <name evidence="3" type="ORF">PODLI_1B039517</name>
</gene>
<dbReference type="InterPro" id="IPR011992">
    <property type="entry name" value="EF-hand-dom_pair"/>
</dbReference>
<feature type="compositionally biased region" description="Basic and acidic residues" evidence="1">
    <location>
        <begin position="33"/>
        <end position="44"/>
    </location>
</feature>
<dbReference type="SUPFAM" id="SSF52047">
    <property type="entry name" value="RNI-like"/>
    <property type="match status" value="1"/>
</dbReference>
<feature type="region of interest" description="Disordered" evidence="1">
    <location>
        <begin position="1"/>
        <end position="47"/>
    </location>
</feature>
<proteinExistence type="predicted"/>
<feature type="region of interest" description="Disordered" evidence="1">
    <location>
        <begin position="554"/>
        <end position="583"/>
    </location>
</feature>
<dbReference type="InterPro" id="IPR001611">
    <property type="entry name" value="Leu-rich_rpt"/>
</dbReference>
<feature type="compositionally biased region" description="Polar residues" evidence="1">
    <location>
        <begin position="20"/>
        <end position="32"/>
    </location>
</feature>
<dbReference type="PANTHER" id="PTHR24114">
    <property type="entry name" value="LEUCINE RICH REPEAT FAMILY PROTEIN"/>
    <property type="match status" value="1"/>
</dbReference>
<dbReference type="Pfam" id="PF13516">
    <property type="entry name" value="LRR_6"/>
    <property type="match status" value="7"/>
</dbReference>
<dbReference type="Proteomes" id="UP001178461">
    <property type="component" value="Chromosome 1"/>
</dbReference>
<accession>A0AA35JSH8</accession>
<dbReference type="InterPro" id="IPR032675">
    <property type="entry name" value="LRR_dom_sf"/>
</dbReference>
<evidence type="ECO:0000313" key="3">
    <source>
        <dbReference type="EMBL" id="CAI5764292.1"/>
    </source>
</evidence>
<dbReference type="Gene3D" id="3.80.10.10">
    <property type="entry name" value="Ribonuclease Inhibitor"/>
    <property type="match status" value="1"/>
</dbReference>
<feature type="compositionally biased region" description="Polar residues" evidence="1">
    <location>
        <begin position="509"/>
        <end position="522"/>
    </location>
</feature>
<organism evidence="3 4">
    <name type="scientific">Podarcis lilfordi</name>
    <name type="common">Lilford's wall lizard</name>
    <dbReference type="NCBI Taxonomy" id="74358"/>
    <lineage>
        <taxon>Eukaryota</taxon>
        <taxon>Metazoa</taxon>
        <taxon>Chordata</taxon>
        <taxon>Craniata</taxon>
        <taxon>Vertebrata</taxon>
        <taxon>Euteleostomi</taxon>
        <taxon>Lepidosauria</taxon>
        <taxon>Squamata</taxon>
        <taxon>Bifurcata</taxon>
        <taxon>Unidentata</taxon>
        <taxon>Episquamata</taxon>
        <taxon>Laterata</taxon>
        <taxon>Lacertibaenia</taxon>
        <taxon>Lacertidae</taxon>
        <taxon>Podarcis</taxon>
    </lineage>
</organism>
<dbReference type="InterPro" id="IPR052394">
    <property type="entry name" value="LRR-containing"/>
</dbReference>
<evidence type="ECO:0000259" key="2">
    <source>
        <dbReference type="PROSITE" id="PS50222"/>
    </source>
</evidence>
<feature type="compositionally biased region" description="Acidic residues" evidence="1">
    <location>
        <begin position="7"/>
        <end position="17"/>
    </location>
</feature>
<dbReference type="Gene3D" id="1.10.238.10">
    <property type="entry name" value="EF-hand"/>
    <property type="match status" value="1"/>
</dbReference>
<feature type="compositionally biased region" description="Polar residues" evidence="1">
    <location>
        <begin position="554"/>
        <end position="577"/>
    </location>
</feature>
<name>A0AA35JSH8_9SAUR</name>
<dbReference type="SUPFAM" id="SSF47473">
    <property type="entry name" value="EF-hand"/>
    <property type="match status" value="1"/>
</dbReference>
<dbReference type="PROSITE" id="PS50222">
    <property type="entry name" value="EF_HAND_2"/>
    <property type="match status" value="1"/>
</dbReference>
<dbReference type="InterPro" id="IPR002048">
    <property type="entry name" value="EF_hand_dom"/>
</dbReference>
<dbReference type="PANTHER" id="PTHR24114:SF49">
    <property type="entry name" value="LEUCINE-RICH REPEAT-CONTAINING PROTEIN 74A"/>
    <property type="match status" value="1"/>
</dbReference>
<protein>
    <submittedName>
        <fullName evidence="3">Leucine-rich repeat-containing protein 74A</fullName>
    </submittedName>
</protein>
<dbReference type="AlphaFoldDB" id="A0AA35JSH8"/>